<dbReference type="EMBL" id="VSRR010130491">
    <property type="protein sequence ID" value="MPD02229.1"/>
    <property type="molecule type" value="Genomic_DNA"/>
</dbReference>
<reference evidence="1 2" key="1">
    <citation type="submission" date="2019-05" db="EMBL/GenBank/DDBJ databases">
        <title>Another draft genome of Portunus trituberculatus and its Hox gene families provides insights of decapod evolution.</title>
        <authorList>
            <person name="Jeong J.-H."/>
            <person name="Song I."/>
            <person name="Kim S."/>
            <person name="Choi T."/>
            <person name="Kim D."/>
            <person name="Ryu S."/>
            <person name="Kim W."/>
        </authorList>
    </citation>
    <scope>NUCLEOTIDE SEQUENCE [LARGE SCALE GENOMIC DNA]</scope>
    <source>
        <tissue evidence="1">Muscle</tissue>
    </source>
</reference>
<proteinExistence type="predicted"/>
<name>A0A5B7KB05_PORTR</name>
<accession>A0A5B7KB05</accession>
<gene>
    <name evidence="1" type="ORF">E2C01_097798</name>
</gene>
<comment type="caution">
    <text evidence="1">The sequence shown here is derived from an EMBL/GenBank/DDBJ whole genome shotgun (WGS) entry which is preliminary data.</text>
</comment>
<evidence type="ECO:0000313" key="1">
    <source>
        <dbReference type="EMBL" id="MPD02229.1"/>
    </source>
</evidence>
<sequence>MKDTWTCGLCLCQCWVALNRSHVREEDLCRLSGLLLREIAPPKGSRNLPGHWSSLQGDAGYKSSRVMNWRVEDDGHLSNSVFSLSPSLACGEAQSGSVCEA</sequence>
<protein>
    <submittedName>
        <fullName evidence="1">Uncharacterized protein</fullName>
    </submittedName>
</protein>
<dbReference type="Proteomes" id="UP000324222">
    <property type="component" value="Unassembled WGS sequence"/>
</dbReference>
<evidence type="ECO:0000313" key="2">
    <source>
        <dbReference type="Proteomes" id="UP000324222"/>
    </source>
</evidence>
<organism evidence="1 2">
    <name type="scientific">Portunus trituberculatus</name>
    <name type="common">Swimming crab</name>
    <name type="synonym">Neptunus trituberculatus</name>
    <dbReference type="NCBI Taxonomy" id="210409"/>
    <lineage>
        <taxon>Eukaryota</taxon>
        <taxon>Metazoa</taxon>
        <taxon>Ecdysozoa</taxon>
        <taxon>Arthropoda</taxon>
        <taxon>Crustacea</taxon>
        <taxon>Multicrustacea</taxon>
        <taxon>Malacostraca</taxon>
        <taxon>Eumalacostraca</taxon>
        <taxon>Eucarida</taxon>
        <taxon>Decapoda</taxon>
        <taxon>Pleocyemata</taxon>
        <taxon>Brachyura</taxon>
        <taxon>Eubrachyura</taxon>
        <taxon>Portunoidea</taxon>
        <taxon>Portunidae</taxon>
        <taxon>Portuninae</taxon>
        <taxon>Portunus</taxon>
    </lineage>
</organism>
<keyword evidence="2" id="KW-1185">Reference proteome</keyword>
<dbReference type="AlphaFoldDB" id="A0A5B7KB05"/>